<evidence type="ECO:0000256" key="2">
    <source>
        <dbReference type="SAM" id="SignalP"/>
    </source>
</evidence>
<feature type="region of interest" description="Disordered" evidence="1">
    <location>
        <begin position="20"/>
        <end position="57"/>
    </location>
</feature>
<feature type="chain" id="PRO_5045067650" description="Alginate export domain-containing protein" evidence="2">
    <location>
        <begin position="21"/>
        <end position="483"/>
    </location>
</feature>
<name>A0ABX2EQT5_9BURK</name>
<gene>
    <name evidence="4" type="ORF">HLB44_27850</name>
</gene>
<keyword evidence="2" id="KW-0732">Signal</keyword>
<dbReference type="EMBL" id="JABRWJ010000009">
    <property type="protein sequence ID" value="NRF70824.1"/>
    <property type="molecule type" value="Genomic_DNA"/>
</dbReference>
<protein>
    <recommendedName>
        <fullName evidence="3">Alginate export domain-containing protein</fullName>
    </recommendedName>
</protein>
<evidence type="ECO:0000313" key="4">
    <source>
        <dbReference type="EMBL" id="NRF70824.1"/>
    </source>
</evidence>
<dbReference type="Pfam" id="PF13372">
    <property type="entry name" value="Alginate_exp"/>
    <property type="match status" value="1"/>
</dbReference>
<feature type="domain" description="Alginate export" evidence="3">
    <location>
        <begin position="89"/>
        <end position="473"/>
    </location>
</feature>
<evidence type="ECO:0000259" key="3">
    <source>
        <dbReference type="Pfam" id="PF13372"/>
    </source>
</evidence>
<dbReference type="InterPro" id="IPR053728">
    <property type="entry name" value="Alginate_Permeability_Chnl"/>
</dbReference>
<feature type="signal peptide" evidence="2">
    <location>
        <begin position="1"/>
        <end position="20"/>
    </location>
</feature>
<evidence type="ECO:0000313" key="5">
    <source>
        <dbReference type="Proteomes" id="UP000737171"/>
    </source>
</evidence>
<accession>A0ABX2EQT5</accession>
<comment type="caution">
    <text evidence="4">The sequence shown here is derived from an EMBL/GenBank/DDBJ whole genome shotgun (WGS) entry which is preliminary data.</text>
</comment>
<sequence length="483" mass="53760">MPTSLCCGLCSVLITAAAAAEPPPTQLETHRTESLRERLTEREDKRRPDHPHTIDLAGRPLTLSGELVLELGTQRAPGLGGAARKRSQRVGVLELEAFYPFDEHWSAFAQLRLAAERERVAGSAGGPTARFVERGEFWLHRRNLRGSGVDVDIGRLKFEDERRWWWDEELDALRASYDVDDLEVIAALAREQARVRSDRRGIDPERQRVRRWLAQATWSHDKAFERHLMLLHQRDRSAAETPGQVVAAAAQDESDVDGTWFGIGAHGRIELGAAGRLDHRFDGALLRGRERRIRYGDEAPGVVDSMQRHRLRGWAFDAGLRWTLSGEHDPRLFAGFAQGSGGAPDAATDRNFRQTGLQANEAGNGGVKRYPHYGVLLEPELSNLRIRSLGAGLSILDGSSIDLVLHRYRQQVPSPQLRGAHVSTEPAGRFARLGTAIDLVLALDEWQGPVLKLIASRFHAGPAFGALEGRRQHLLLLELTLPF</sequence>
<proteinExistence type="predicted"/>
<evidence type="ECO:0000256" key="1">
    <source>
        <dbReference type="SAM" id="MobiDB-lite"/>
    </source>
</evidence>
<keyword evidence="5" id="KW-1185">Reference proteome</keyword>
<dbReference type="Gene3D" id="2.40.160.100">
    <property type="match status" value="1"/>
</dbReference>
<reference evidence="4 5" key="1">
    <citation type="submission" date="2020-05" db="EMBL/GenBank/DDBJ databases">
        <title>Aquincola sp. isolate from soil.</title>
        <authorList>
            <person name="Han J."/>
            <person name="Kim D.-U."/>
        </authorList>
    </citation>
    <scope>NUCLEOTIDE SEQUENCE [LARGE SCALE GENOMIC DNA]</scope>
    <source>
        <strain evidence="4 5">S2</strain>
    </source>
</reference>
<feature type="compositionally biased region" description="Basic and acidic residues" evidence="1">
    <location>
        <begin position="28"/>
        <end position="53"/>
    </location>
</feature>
<dbReference type="Proteomes" id="UP000737171">
    <property type="component" value="Unassembled WGS sequence"/>
</dbReference>
<dbReference type="InterPro" id="IPR025388">
    <property type="entry name" value="Alginate_export_dom"/>
</dbReference>
<organism evidence="4 5">
    <name type="scientific">Pseudaquabacterium terrae</name>
    <dbReference type="NCBI Taxonomy" id="2732868"/>
    <lineage>
        <taxon>Bacteria</taxon>
        <taxon>Pseudomonadati</taxon>
        <taxon>Pseudomonadota</taxon>
        <taxon>Betaproteobacteria</taxon>
        <taxon>Burkholderiales</taxon>
        <taxon>Sphaerotilaceae</taxon>
        <taxon>Pseudaquabacterium</taxon>
    </lineage>
</organism>